<dbReference type="InterPro" id="IPR038430">
    <property type="entry name" value="NDAH_ubi_oxred_su3_sf"/>
</dbReference>
<comment type="catalytic activity">
    <reaction evidence="11 12">
        <text>a quinone + NADH + 5 H(+)(in) = a quinol + NAD(+) + 4 H(+)(out)</text>
        <dbReference type="Rhea" id="RHEA:57888"/>
        <dbReference type="ChEBI" id="CHEBI:15378"/>
        <dbReference type="ChEBI" id="CHEBI:24646"/>
        <dbReference type="ChEBI" id="CHEBI:57540"/>
        <dbReference type="ChEBI" id="CHEBI:57945"/>
        <dbReference type="ChEBI" id="CHEBI:132124"/>
    </reaction>
</comment>
<keyword evidence="8 11" id="KW-1133">Transmembrane helix</keyword>
<dbReference type="Proteomes" id="UP000050502">
    <property type="component" value="Unassembled WGS sequence"/>
</dbReference>
<evidence type="ECO:0000256" key="4">
    <source>
        <dbReference type="ARBA" id="ARBA00022475"/>
    </source>
</evidence>
<keyword evidence="10 11" id="KW-0472">Membrane</keyword>
<dbReference type="EMBL" id="LGKN01000003">
    <property type="protein sequence ID" value="KPL89711.1"/>
    <property type="molecule type" value="Genomic_DNA"/>
</dbReference>
<feature type="transmembrane region" description="Helical" evidence="11">
    <location>
        <begin position="59"/>
        <end position="80"/>
    </location>
</feature>
<feature type="transmembrane region" description="Helical" evidence="11">
    <location>
        <begin position="6"/>
        <end position="28"/>
    </location>
</feature>
<organism evidence="13 15">
    <name type="scientific">Ardenticatena maritima</name>
    <dbReference type="NCBI Taxonomy" id="872965"/>
    <lineage>
        <taxon>Bacteria</taxon>
        <taxon>Bacillati</taxon>
        <taxon>Chloroflexota</taxon>
        <taxon>Ardenticatenia</taxon>
        <taxon>Ardenticatenales</taxon>
        <taxon>Ardenticatenaceae</taxon>
        <taxon>Ardenticatena</taxon>
    </lineage>
</organism>
<evidence type="ECO:0000256" key="2">
    <source>
        <dbReference type="ARBA" id="ARBA00008472"/>
    </source>
</evidence>
<dbReference type="OrthoDB" id="9791970at2"/>
<evidence type="ECO:0000313" key="13">
    <source>
        <dbReference type="EMBL" id="GAP62226.1"/>
    </source>
</evidence>
<evidence type="ECO:0000256" key="9">
    <source>
        <dbReference type="ARBA" id="ARBA00023027"/>
    </source>
</evidence>
<proteinExistence type="inferred from homology"/>
<comment type="caution">
    <text evidence="13">The sequence shown here is derived from an EMBL/GenBank/DDBJ whole genome shotgun (WGS) entry which is preliminary data.</text>
</comment>
<keyword evidence="7 11" id="KW-1278">Translocase</keyword>
<name>A0A0M8K830_9CHLR</name>
<dbReference type="PANTHER" id="PTHR11058">
    <property type="entry name" value="NADH-UBIQUINONE OXIDOREDUCTASE CHAIN 3"/>
    <property type="match status" value="1"/>
</dbReference>
<dbReference type="GO" id="GO:0005886">
    <property type="term" value="C:plasma membrane"/>
    <property type="evidence" value="ECO:0007669"/>
    <property type="project" value="UniProtKB-SubCell"/>
</dbReference>
<dbReference type="InterPro" id="IPR000440">
    <property type="entry name" value="NADH_UbQ/plastoQ_OxRdtase_su3"/>
</dbReference>
<feature type="transmembrane region" description="Helical" evidence="11">
    <location>
        <begin position="86"/>
        <end position="109"/>
    </location>
</feature>
<dbReference type="GO" id="GO:0048038">
    <property type="term" value="F:quinone binding"/>
    <property type="evidence" value="ECO:0007669"/>
    <property type="project" value="UniProtKB-KW"/>
</dbReference>
<protein>
    <recommendedName>
        <fullName evidence="11">NADH-quinone oxidoreductase subunit A</fullName>
        <ecNumber evidence="11">7.1.1.-</ecNumber>
    </recommendedName>
    <alternativeName>
        <fullName evidence="11">NADH dehydrogenase I subunit A</fullName>
    </alternativeName>
    <alternativeName>
        <fullName evidence="11">NDH-1 subunit A</fullName>
    </alternativeName>
    <alternativeName>
        <fullName evidence="11">NUO1</fullName>
    </alternativeName>
</protein>
<keyword evidence="4 11" id="KW-1003">Cell membrane</keyword>
<dbReference type="RefSeq" id="WP_054492139.1">
    <property type="nucleotide sequence ID" value="NZ_BBZA01000037.1"/>
</dbReference>
<keyword evidence="13" id="KW-0560">Oxidoreductase</keyword>
<dbReference type="Gene3D" id="1.20.58.1610">
    <property type="entry name" value="NADH:ubiquinone/plastoquinone oxidoreductase, chain 3"/>
    <property type="match status" value="1"/>
</dbReference>
<evidence type="ECO:0000256" key="6">
    <source>
        <dbReference type="ARBA" id="ARBA00022719"/>
    </source>
</evidence>
<dbReference type="AlphaFoldDB" id="A0A0M8K830"/>
<evidence type="ECO:0000256" key="10">
    <source>
        <dbReference type="ARBA" id="ARBA00023136"/>
    </source>
</evidence>
<evidence type="ECO:0000256" key="7">
    <source>
        <dbReference type="ARBA" id="ARBA00022967"/>
    </source>
</evidence>
<evidence type="ECO:0000256" key="5">
    <source>
        <dbReference type="ARBA" id="ARBA00022692"/>
    </source>
</evidence>
<keyword evidence="6 11" id="KW-0874">Quinone</keyword>
<dbReference type="GO" id="GO:0030964">
    <property type="term" value="C:NADH dehydrogenase complex"/>
    <property type="evidence" value="ECO:0007669"/>
    <property type="project" value="TreeGrafter"/>
</dbReference>
<dbReference type="STRING" id="872965.SE16_04785"/>
<dbReference type="PANTHER" id="PTHR11058:SF22">
    <property type="entry name" value="NADH-QUINONE OXIDOREDUCTASE SUBUNIT A"/>
    <property type="match status" value="1"/>
</dbReference>
<dbReference type="EMBL" id="BBZA01000037">
    <property type="protein sequence ID" value="GAP62226.1"/>
    <property type="molecule type" value="Genomic_DNA"/>
</dbReference>
<evidence type="ECO:0000256" key="8">
    <source>
        <dbReference type="ARBA" id="ARBA00022989"/>
    </source>
</evidence>
<dbReference type="EC" id="7.1.1.-" evidence="11"/>
<comment type="similarity">
    <text evidence="2 11 12">Belongs to the complex I subunit 3 family.</text>
</comment>
<evidence type="ECO:0000313" key="15">
    <source>
        <dbReference type="Proteomes" id="UP000037784"/>
    </source>
</evidence>
<dbReference type="HAMAP" id="MF_01394">
    <property type="entry name" value="NDH1_NuoA"/>
    <property type="match status" value="1"/>
</dbReference>
<keyword evidence="5 11" id="KW-0812">Transmembrane</keyword>
<dbReference type="InParanoid" id="A0A0M8K830"/>
<dbReference type="GO" id="GO:0008137">
    <property type="term" value="F:NADH dehydrogenase (ubiquinone) activity"/>
    <property type="evidence" value="ECO:0007669"/>
    <property type="project" value="InterPro"/>
</dbReference>
<reference evidence="13 15" key="1">
    <citation type="journal article" date="2015" name="Genome Announc.">
        <title>Draft Genome Sequence of a Heterotrophic Facultative Anaerobic Thermophilic Bacterium, Ardenticatena maritima Strain 110ST.</title>
        <authorList>
            <person name="Kawaichi S."/>
            <person name="Yoshida T."/>
            <person name="Sako Y."/>
            <person name="Nakamura R."/>
        </authorList>
    </citation>
    <scope>NUCLEOTIDE SEQUENCE [LARGE SCALE GENOMIC DNA]</scope>
    <source>
        <strain evidence="13 15">110S</strain>
    </source>
</reference>
<comment type="function">
    <text evidence="11">NDH-1 shuttles electrons from NADH, via FMN and iron-sulfur (Fe-S) centers, to quinones in the respiratory chain. The immediate electron acceptor for the enzyme in this species is believed to be ubiquinone. Couples the redox reaction to proton translocation (for every two electrons transferred, four hydrogen ions are translocated across the cytoplasmic membrane), and thus conserves the redox energy in a proton gradient.</text>
</comment>
<keyword evidence="9 11" id="KW-0520">NAD</keyword>
<evidence type="ECO:0000313" key="16">
    <source>
        <dbReference type="Proteomes" id="UP000050502"/>
    </source>
</evidence>
<keyword evidence="3 11" id="KW-0813">Transport</keyword>
<dbReference type="Pfam" id="PF00507">
    <property type="entry name" value="Oxidored_q4"/>
    <property type="match status" value="1"/>
</dbReference>
<reference evidence="14 16" key="2">
    <citation type="submission" date="2015-07" db="EMBL/GenBank/DDBJ databases">
        <title>Whole genome sequence of Ardenticatena maritima DSM 23922.</title>
        <authorList>
            <person name="Hemp J."/>
            <person name="Ward L.M."/>
            <person name="Pace L.A."/>
            <person name="Fischer W.W."/>
        </authorList>
    </citation>
    <scope>NUCLEOTIDE SEQUENCE [LARGE SCALE GENOMIC DNA]</scope>
    <source>
        <strain evidence="14 16">110S</strain>
    </source>
</reference>
<dbReference type="PATRIC" id="fig|872965.6.peg.932"/>
<accession>A0A0M8K830</accession>
<sequence>MNPYLAIGLLLLVSTVLAVLIIVLGEIIGPDHPTRRKLSPYESGMVPIGRAMQRMPISFYLVATLFIIFDIEAIFLFPWALVYRKLGVFGVLEMLLFIGLLVVGLVYVWKKGALEWEN</sequence>
<dbReference type="GO" id="GO:0050136">
    <property type="term" value="F:NADH dehydrogenase (quinone) (non-electrogenic) activity"/>
    <property type="evidence" value="ECO:0007669"/>
    <property type="project" value="UniProtKB-UniRule"/>
</dbReference>
<gene>
    <name evidence="11 13" type="primary">nuoA</name>
    <name evidence="13" type="ORF">ARMA_0649</name>
    <name evidence="14" type="ORF">SE16_04785</name>
</gene>
<dbReference type="InterPro" id="IPR023043">
    <property type="entry name" value="NAD(P)H_OxRDtase_bac/plastid"/>
</dbReference>
<evidence type="ECO:0000313" key="14">
    <source>
        <dbReference type="EMBL" id="KPL89711.1"/>
    </source>
</evidence>
<evidence type="ECO:0000256" key="12">
    <source>
        <dbReference type="RuleBase" id="RU003639"/>
    </source>
</evidence>
<evidence type="ECO:0000256" key="1">
    <source>
        <dbReference type="ARBA" id="ARBA00004141"/>
    </source>
</evidence>
<keyword evidence="15" id="KW-1185">Reference proteome</keyword>
<evidence type="ECO:0000256" key="11">
    <source>
        <dbReference type="HAMAP-Rule" id="MF_01394"/>
    </source>
</evidence>
<reference evidence="15" key="3">
    <citation type="submission" date="2015-08" db="EMBL/GenBank/DDBJ databases">
        <title>Draft Genome Sequence of a Heterotrophic Facultative Anaerobic Bacterium Ardenticatena maritima Strain 110S.</title>
        <authorList>
            <person name="Kawaichi S."/>
            <person name="Yoshida T."/>
            <person name="Sako Y."/>
            <person name="Nakamura R."/>
        </authorList>
    </citation>
    <scope>NUCLEOTIDE SEQUENCE [LARGE SCALE GENOMIC DNA]</scope>
    <source>
        <strain evidence="15">110S</strain>
    </source>
</reference>
<dbReference type="Proteomes" id="UP000037784">
    <property type="component" value="Unassembled WGS sequence"/>
</dbReference>
<keyword evidence="11" id="KW-0830">Ubiquinone</keyword>
<comment type="subcellular location">
    <subcellularLocation>
        <location evidence="11 12">Cell membrane</location>
        <topology evidence="11 12">Multi-pass membrane protein</topology>
    </subcellularLocation>
    <subcellularLocation>
        <location evidence="1">Membrane</location>
        <topology evidence="1">Multi-pass membrane protein</topology>
    </subcellularLocation>
</comment>
<comment type="subunit">
    <text evidence="11">NDH-1 is composed of 14 different subunits. Subunits NuoA, H, J, K, L, M, N constitute the membrane sector of the complex.</text>
</comment>
<evidence type="ECO:0000256" key="3">
    <source>
        <dbReference type="ARBA" id="ARBA00022448"/>
    </source>
</evidence>